<gene>
    <name evidence="4" type="ORF">SAMN05443287_11349</name>
</gene>
<dbReference type="InterPro" id="IPR013917">
    <property type="entry name" value="tRNA_wybutosine-synth"/>
</dbReference>
<dbReference type="AlphaFoldDB" id="A0A1H7DD04"/>
<feature type="region of interest" description="Disordered" evidence="1">
    <location>
        <begin position="250"/>
        <end position="274"/>
    </location>
</feature>
<dbReference type="Pfam" id="PF08608">
    <property type="entry name" value="Wyosine_form"/>
    <property type="match status" value="1"/>
</dbReference>
<dbReference type="NCBIfam" id="TIGR03084">
    <property type="entry name" value="TIGR03084 family metal-binding protein"/>
    <property type="match status" value="1"/>
</dbReference>
<dbReference type="InterPro" id="IPR017517">
    <property type="entry name" value="Maleyloyr_isom"/>
</dbReference>
<name>A0A1H7DD04_9ACTN</name>
<dbReference type="GO" id="GO:0046872">
    <property type="term" value="F:metal ion binding"/>
    <property type="evidence" value="ECO:0007669"/>
    <property type="project" value="InterPro"/>
</dbReference>
<proteinExistence type="predicted"/>
<evidence type="ECO:0000313" key="4">
    <source>
        <dbReference type="EMBL" id="SEJ99699.1"/>
    </source>
</evidence>
<protein>
    <submittedName>
        <fullName evidence="4">TIGR03084 family protein</fullName>
    </submittedName>
</protein>
<accession>A0A1H7DD04</accession>
<feature type="domain" description="tRNA wybutosine-synthesis" evidence="2">
    <location>
        <begin position="182"/>
        <end position="233"/>
    </location>
</feature>
<keyword evidence="5" id="KW-1185">Reference proteome</keyword>
<organism evidence="4 5">
    <name type="scientific">Micromonospora phaseoli</name>
    <dbReference type="NCBI Taxonomy" id="1144548"/>
    <lineage>
        <taxon>Bacteria</taxon>
        <taxon>Bacillati</taxon>
        <taxon>Actinomycetota</taxon>
        <taxon>Actinomycetes</taxon>
        <taxon>Micromonosporales</taxon>
        <taxon>Micromonosporaceae</taxon>
        <taxon>Micromonospora</taxon>
    </lineage>
</organism>
<evidence type="ECO:0000259" key="3">
    <source>
        <dbReference type="Pfam" id="PF11716"/>
    </source>
</evidence>
<dbReference type="InterPro" id="IPR034660">
    <property type="entry name" value="DinB/YfiT-like"/>
</dbReference>
<dbReference type="RefSeq" id="WP_092382650.1">
    <property type="nucleotide sequence ID" value="NZ_BOPI01000012.1"/>
</dbReference>
<reference evidence="5" key="1">
    <citation type="submission" date="2016-10" db="EMBL/GenBank/DDBJ databases">
        <authorList>
            <person name="Varghese N."/>
            <person name="Submissions S."/>
        </authorList>
    </citation>
    <scope>NUCLEOTIDE SEQUENCE [LARGE SCALE GENOMIC DNA]</scope>
    <source>
        <strain evidence="5">CGMCC 4.7038</strain>
    </source>
</reference>
<dbReference type="OrthoDB" id="113180at2"/>
<feature type="compositionally biased region" description="Low complexity" evidence="1">
    <location>
        <begin position="250"/>
        <end position="265"/>
    </location>
</feature>
<dbReference type="Gene3D" id="1.20.120.450">
    <property type="entry name" value="dinb family like domain"/>
    <property type="match status" value="1"/>
</dbReference>
<feature type="domain" description="Mycothiol-dependent maleylpyruvate isomerase metal-binding" evidence="3">
    <location>
        <begin position="11"/>
        <end position="145"/>
    </location>
</feature>
<dbReference type="Pfam" id="PF11716">
    <property type="entry name" value="MDMPI_N"/>
    <property type="match status" value="1"/>
</dbReference>
<evidence type="ECO:0000259" key="2">
    <source>
        <dbReference type="Pfam" id="PF08608"/>
    </source>
</evidence>
<evidence type="ECO:0000313" key="5">
    <source>
        <dbReference type="Proteomes" id="UP000198707"/>
    </source>
</evidence>
<sequence length="274" mass="28716">MVDLTALLTDLAAESEQLDALVAPLPPPDWGRPTPAAGWTISHQIAHLAWTDHVAHLAATDADAFYASVTSAPEVSRLVDAGAEAFLAPPAALLERWRAGRSTLAASLAAVPSGEKLPWYGTRMSPASMATARIMETWAHGEDVADALGVSRPATARLRHIAYLGFRTLGHGFAAHGRAVPTTPARVELVAPTGDGEIWAFGPPDATDRVIGPARDFCLLVTQRRHRADLALVADGPVADEWLDVAQVFAGPPGTGRAPRSAAASGDDDARTPA</sequence>
<evidence type="ECO:0000256" key="1">
    <source>
        <dbReference type="SAM" id="MobiDB-lite"/>
    </source>
</evidence>
<dbReference type="InterPro" id="IPR024344">
    <property type="entry name" value="MDMPI_metal-binding"/>
</dbReference>
<dbReference type="STRING" id="1144548.SAMN05443287_11349"/>
<dbReference type="SUPFAM" id="SSF109854">
    <property type="entry name" value="DinB/YfiT-like putative metalloenzymes"/>
    <property type="match status" value="1"/>
</dbReference>
<dbReference type="NCBIfam" id="TIGR03083">
    <property type="entry name" value="maleylpyruvate isomerase family mycothiol-dependent enzyme"/>
    <property type="match status" value="1"/>
</dbReference>
<dbReference type="InterPro" id="IPR017518">
    <property type="entry name" value="CHP03084"/>
</dbReference>
<dbReference type="EMBL" id="FNYV01000013">
    <property type="protein sequence ID" value="SEJ99699.1"/>
    <property type="molecule type" value="Genomic_DNA"/>
</dbReference>
<dbReference type="Proteomes" id="UP000198707">
    <property type="component" value="Unassembled WGS sequence"/>
</dbReference>